<reference evidence="3 4" key="1">
    <citation type="journal article" date="2021" name="Elife">
        <title>Chloroplast acquisition without the gene transfer in kleptoplastic sea slugs, Plakobranchus ocellatus.</title>
        <authorList>
            <person name="Maeda T."/>
            <person name="Takahashi S."/>
            <person name="Yoshida T."/>
            <person name="Shimamura S."/>
            <person name="Takaki Y."/>
            <person name="Nagai Y."/>
            <person name="Toyoda A."/>
            <person name="Suzuki Y."/>
            <person name="Arimoto A."/>
            <person name="Ishii H."/>
            <person name="Satoh N."/>
            <person name="Nishiyama T."/>
            <person name="Hasebe M."/>
            <person name="Maruyama T."/>
            <person name="Minagawa J."/>
            <person name="Obokata J."/>
            <person name="Shigenobu S."/>
        </authorList>
    </citation>
    <scope>NUCLEOTIDE SEQUENCE [LARGE SCALE GENOMIC DNA]</scope>
</reference>
<comment type="caution">
    <text evidence="3">The sequence shown here is derived from an EMBL/GenBank/DDBJ whole genome shotgun (WGS) entry which is preliminary data.</text>
</comment>
<dbReference type="GO" id="GO:0032589">
    <property type="term" value="C:neuron projection membrane"/>
    <property type="evidence" value="ECO:0007669"/>
    <property type="project" value="TreeGrafter"/>
</dbReference>
<dbReference type="PROSITE" id="PS50835">
    <property type="entry name" value="IG_LIKE"/>
    <property type="match status" value="2"/>
</dbReference>
<keyword evidence="1" id="KW-1133">Transmembrane helix</keyword>
<organism evidence="3 4">
    <name type="scientific">Plakobranchus ocellatus</name>
    <dbReference type="NCBI Taxonomy" id="259542"/>
    <lineage>
        <taxon>Eukaryota</taxon>
        <taxon>Metazoa</taxon>
        <taxon>Spiralia</taxon>
        <taxon>Lophotrochozoa</taxon>
        <taxon>Mollusca</taxon>
        <taxon>Gastropoda</taxon>
        <taxon>Heterobranchia</taxon>
        <taxon>Euthyneura</taxon>
        <taxon>Panpulmonata</taxon>
        <taxon>Sacoglossa</taxon>
        <taxon>Placobranchoidea</taxon>
        <taxon>Plakobranchidae</taxon>
        <taxon>Plakobranchus</taxon>
    </lineage>
</organism>
<proteinExistence type="predicted"/>
<feature type="domain" description="Ig-like" evidence="2">
    <location>
        <begin position="180"/>
        <end position="224"/>
    </location>
</feature>
<protein>
    <submittedName>
        <fullName evidence="3">Roundabout-like protein 1</fullName>
    </submittedName>
</protein>
<dbReference type="Gene3D" id="2.60.40.10">
    <property type="entry name" value="Immunoglobulins"/>
    <property type="match status" value="1"/>
</dbReference>
<dbReference type="InterPro" id="IPR036179">
    <property type="entry name" value="Ig-like_dom_sf"/>
</dbReference>
<evidence type="ECO:0000313" key="4">
    <source>
        <dbReference type="Proteomes" id="UP000735302"/>
    </source>
</evidence>
<evidence type="ECO:0000256" key="1">
    <source>
        <dbReference type="SAM" id="Phobius"/>
    </source>
</evidence>
<keyword evidence="1" id="KW-0812">Transmembrane</keyword>
<dbReference type="PANTHER" id="PTHR23279">
    <property type="entry name" value="DEFECTIVE PROBOSCIS EXTENSION RESPONSE DPR -RELATED"/>
    <property type="match status" value="1"/>
</dbReference>
<feature type="transmembrane region" description="Helical" evidence="1">
    <location>
        <begin position="34"/>
        <end position="58"/>
    </location>
</feature>
<dbReference type="InterPro" id="IPR003598">
    <property type="entry name" value="Ig_sub2"/>
</dbReference>
<dbReference type="InterPro" id="IPR003599">
    <property type="entry name" value="Ig_sub"/>
</dbReference>
<dbReference type="EMBL" id="BLXT01006250">
    <property type="protein sequence ID" value="GFO30673.1"/>
    <property type="molecule type" value="Genomic_DNA"/>
</dbReference>
<dbReference type="GO" id="GO:0050808">
    <property type="term" value="P:synapse organization"/>
    <property type="evidence" value="ECO:0007669"/>
    <property type="project" value="TreeGrafter"/>
</dbReference>
<dbReference type="SMART" id="SM00409">
    <property type="entry name" value="IG"/>
    <property type="match status" value="1"/>
</dbReference>
<keyword evidence="1" id="KW-0472">Membrane</keyword>
<dbReference type="InterPro" id="IPR007110">
    <property type="entry name" value="Ig-like_dom"/>
</dbReference>
<evidence type="ECO:0000259" key="2">
    <source>
        <dbReference type="PROSITE" id="PS50835"/>
    </source>
</evidence>
<feature type="domain" description="Ig-like" evidence="2">
    <location>
        <begin position="69"/>
        <end position="176"/>
    </location>
</feature>
<sequence length="224" mass="24761">MESKTCYFFLRHRRRTKECIGPKSKSKGLLASPATGKTCLCACVVELILGFVLTVMVLPAASQMMTRRPRVRIDPVFLTSNSNITVREGGRAELPCTIQHLGTKKVAWRRVDIDRFLTIGENPWSPGDELVVEHVKHSEELEDWTLVLPKVKKSDAGLYECQLTAVAGFHTVVQLNVVGPPITEPDVILNGTKFVERGGKIELQCNATGGKQVADAIDWFKASS</sequence>
<dbReference type="SMART" id="SM00408">
    <property type="entry name" value="IGc2"/>
    <property type="match status" value="1"/>
</dbReference>
<dbReference type="InterPro" id="IPR037448">
    <property type="entry name" value="Zig-8"/>
</dbReference>
<evidence type="ECO:0000313" key="3">
    <source>
        <dbReference type="EMBL" id="GFO30673.1"/>
    </source>
</evidence>
<dbReference type="Pfam" id="PF07679">
    <property type="entry name" value="I-set"/>
    <property type="match status" value="1"/>
</dbReference>
<dbReference type="AlphaFoldDB" id="A0AAV4CHY1"/>
<dbReference type="Proteomes" id="UP000735302">
    <property type="component" value="Unassembled WGS sequence"/>
</dbReference>
<dbReference type="InterPro" id="IPR013783">
    <property type="entry name" value="Ig-like_fold"/>
</dbReference>
<dbReference type="InterPro" id="IPR013098">
    <property type="entry name" value="Ig_I-set"/>
</dbReference>
<gene>
    <name evidence="3" type="ORF">PoB_005717800</name>
</gene>
<accession>A0AAV4CHY1</accession>
<dbReference type="PANTHER" id="PTHR23279:SF36">
    <property type="entry name" value="DEFECTIVE PROBOSCIS EXTENSION RESPONSE 9, ISOFORM A"/>
    <property type="match status" value="1"/>
</dbReference>
<name>A0AAV4CHY1_9GAST</name>
<keyword evidence="4" id="KW-1185">Reference proteome</keyword>
<dbReference type="SUPFAM" id="SSF48726">
    <property type="entry name" value="Immunoglobulin"/>
    <property type="match status" value="1"/>
</dbReference>